<name>A0A1R3KT85_COCAP</name>
<dbReference type="EMBL" id="AWWV01002630">
    <property type="protein sequence ID" value="OMP10311.1"/>
    <property type="molecule type" value="Genomic_DNA"/>
</dbReference>
<sequence>MALRGVLLARKVGKGKTKINLKIIHGDSEYESLADGIEGCKRDNKPPIALTRDSE</sequence>
<gene>
    <name evidence="1" type="ORF">CCACVL1_00995</name>
</gene>
<comment type="caution">
    <text evidence="1">The sequence shown here is derived from an EMBL/GenBank/DDBJ whole genome shotgun (WGS) entry which is preliminary data.</text>
</comment>
<organism evidence="1 2">
    <name type="scientific">Corchorus capsularis</name>
    <name type="common">Jute</name>
    <dbReference type="NCBI Taxonomy" id="210143"/>
    <lineage>
        <taxon>Eukaryota</taxon>
        <taxon>Viridiplantae</taxon>
        <taxon>Streptophyta</taxon>
        <taxon>Embryophyta</taxon>
        <taxon>Tracheophyta</taxon>
        <taxon>Spermatophyta</taxon>
        <taxon>Magnoliopsida</taxon>
        <taxon>eudicotyledons</taxon>
        <taxon>Gunneridae</taxon>
        <taxon>Pentapetalae</taxon>
        <taxon>rosids</taxon>
        <taxon>malvids</taxon>
        <taxon>Malvales</taxon>
        <taxon>Malvaceae</taxon>
        <taxon>Grewioideae</taxon>
        <taxon>Apeibeae</taxon>
        <taxon>Corchorus</taxon>
    </lineage>
</organism>
<dbReference type="AlphaFoldDB" id="A0A1R3KT85"/>
<evidence type="ECO:0000313" key="2">
    <source>
        <dbReference type="Proteomes" id="UP000188268"/>
    </source>
</evidence>
<dbReference type="Gramene" id="OMP10311">
    <property type="protein sequence ID" value="OMP10311"/>
    <property type="gene ID" value="CCACVL1_00995"/>
</dbReference>
<dbReference type="Proteomes" id="UP000188268">
    <property type="component" value="Unassembled WGS sequence"/>
</dbReference>
<keyword evidence="2" id="KW-1185">Reference proteome</keyword>
<protein>
    <submittedName>
        <fullName evidence="1">Uncharacterized protein</fullName>
    </submittedName>
</protein>
<evidence type="ECO:0000313" key="1">
    <source>
        <dbReference type="EMBL" id="OMP10311.1"/>
    </source>
</evidence>
<accession>A0A1R3KT85</accession>
<proteinExistence type="predicted"/>
<reference evidence="1 2" key="1">
    <citation type="submission" date="2013-09" db="EMBL/GenBank/DDBJ databases">
        <title>Corchorus capsularis genome sequencing.</title>
        <authorList>
            <person name="Alam M."/>
            <person name="Haque M.S."/>
            <person name="Islam M.S."/>
            <person name="Emdad E.M."/>
            <person name="Islam M.M."/>
            <person name="Ahmed B."/>
            <person name="Halim A."/>
            <person name="Hossen Q.M.M."/>
            <person name="Hossain M.Z."/>
            <person name="Ahmed R."/>
            <person name="Khan M.M."/>
            <person name="Islam R."/>
            <person name="Rashid M.M."/>
            <person name="Khan S.A."/>
            <person name="Rahman M.S."/>
            <person name="Alam M."/>
        </authorList>
    </citation>
    <scope>NUCLEOTIDE SEQUENCE [LARGE SCALE GENOMIC DNA]</scope>
    <source>
        <strain evidence="2">cv. CVL-1</strain>
        <tissue evidence="1">Whole seedling</tissue>
    </source>
</reference>